<organism evidence="16">
    <name type="scientific">Fagus sylvatica</name>
    <name type="common">Beechnut</name>
    <dbReference type="NCBI Taxonomy" id="28930"/>
    <lineage>
        <taxon>Eukaryota</taxon>
        <taxon>Viridiplantae</taxon>
        <taxon>Streptophyta</taxon>
        <taxon>Embryophyta</taxon>
        <taxon>Tracheophyta</taxon>
        <taxon>Spermatophyta</taxon>
        <taxon>Magnoliopsida</taxon>
        <taxon>eudicotyledons</taxon>
        <taxon>Gunneridae</taxon>
        <taxon>Pentapetalae</taxon>
        <taxon>rosids</taxon>
        <taxon>fabids</taxon>
        <taxon>Fagales</taxon>
        <taxon>Fagaceae</taxon>
        <taxon>Fagus</taxon>
    </lineage>
</organism>
<dbReference type="SUPFAM" id="SSF56112">
    <property type="entry name" value="Protein kinase-like (PK-like)"/>
    <property type="match status" value="1"/>
</dbReference>
<dbReference type="GO" id="GO:0005524">
    <property type="term" value="F:ATP binding"/>
    <property type="evidence" value="ECO:0007669"/>
    <property type="project" value="UniProtKB-UniRule"/>
</dbReference>
<keyword evidence="2" id="KW-0723">Serine/threonine-protein kinase</keyword>
<evidence type="ECO:0000256" key="8">
    <source>
        <dbReference type="ARBA" id="ARBA00022840"/>
    </source>
</evidence>
<dbReference type="Pfam" id="PF07727">
    <property type="entry name" value="RVT_2"/>
    <property type="match status" value="1"/>
</dbReference>
<evidence type="ECO:0000256" key="12">
    <source>
        <dbReference type="PROSITE-ProRule" id="PRU10141"/>
    </source>
</evidence>
<dbReference type="GO" id="GO:0015074">
    <property type="term" value="P:DNA integration"/>
    <property type="evidence" value="ECO:0007669"/>
    <property type="project" value="InterPro"/>
</dbReference>
<feature type="compositionally biased region" description="Polar residues" evidence="13">
    <location>
        <begin position="938"/>
        <end position="955"/>
    </location>
</feature>
<dbReference type="CDD" id="cd09272">
    <property type="entry name" value="RNase_HI_RT_Ty1"/>
    <property type="match status" value="1"/>
</dbReference>
<dbReference type="SMART" id="SM00220">
    <property type="entry name" value="S_TKc"/>
    <property type="match status" value="1"/>
</dbReference>
<dbReference type="EMBL" id="OIVN01000219">
    <property type="protein sequence ID" value="SPC76422.1"/>
    <property type="molecule type" value="Genomic_DNA"/>
</dbReference>
<dbReference type="Pfam" id="PF00069">
    <property type="entry name" value="Pkinase"/>
    <property type="match status" value="1"/>
</dbReference>
<dbReference type="InterPro" id="IPR008271">
    <property type="entry name" value="Ser/Thr_kinase_AS"/>
</dbReference>
<evidence type="ECO:0000313" key="16">
    <source>
        <dbReference type="EMBL" id="SPC76422.1"/>
    </source>
</evidence>
<dbReference type="Gene3D" id="1.10.510.10">
    <property type="entry name" value="Transferase(Phosphotransferase) domain 1"/>
    <property type="match status" value="1"/>
</dbReference>
<feature type="compositionally biased region" description="Basic residues" evidence="13">
    <location>
        <begin position="459"/>
        <end position="470"/>
    </location>
</feature>
<dbReference type="InterPro" id="IPR012337">
    <property type="entry name" value="RNaseH-like_sf"/>
</dbReference>
<evidence type="ECO:0000256" key="1">
    <source>
        <dbReference type="ARBA" id="ARBA00004479"/>
    </source>
</evidence>
<proteinExistence type="predicted"/>
<dbReference type="PROSITE" id="PS50011">
    <property type="entry name" value="PROTEIN_KINASE_DOM"/>
    <property type="match status" value="1"/>
</dbReference>
<keyword evidence="7" id="KW-0418">Kinase</keyword>
<keyword evidence="8 12" id="KW-0067">ATP-binding</keyword>
<dbReference type="InterPro" id="IPR057670">
    <property type="entry name" value="SH3_retrovirus"/>
</dbReference>
<dbReference type="Gene3D" id="3.30.200.20">
    <property type="entry name" value="Phosphorylase Kinase, domain 1"/>
    <property type="match status" value="1"/>
</dbReference>
<evidence type="ECO:0000256" key="6">
    <source>
        <dbReference type="ARBA" id="ARBA00022741"/>
    </source>
</evidence>
<evidence type="ECO:0000256" key="9">
    <source>
        <dbReference type="ARBA" id="ARBA00022989"/>
    </source>
</evidence>
<dbReference type="Pfam" id="PF14223">
    <property type="entry name" value="Retrotran_gag_2"/>
    <property type="match status" value="1"/>
</dbReference>
<dbReference type="SUPFAM" id="SSF56672">
    <property type="entry name" value="DNA/RNA polymerases"/>
    <property type="match status" value="1"/>
</dbReference>
<dbReference type="GO" id="GO:0003676">
    <property type="term" value="F:nucleic acid binding"/>
    <property type="evidence" value="ECO:0007669"/>
    <property type="project" value="InterPro"/>
</dbReference>
<gene>
    <name evidence="16" type="ORF">FSB_LOCUS4304</name>
</gene>
<feature type="binding site" evidence="12">
    <location>
        <position position="91"/>
    </location>
    <ligand>
        <name>ATP</name>
        <dbReference type="ChEBI" id="CHEBI:30616"/>
    </ligand>
</feature>
<sequence>MAGIMVVVSIVIVSCIRRKQSSSKAVMKERNMNNNQYAKAFVINQGSLAPKQYSFSEIKKKTNSFKDKLGHGGYGSVYKGQLLDGRLVAVKVIISKSKGSGEEFSNEVASISRTLHLSMDLLKIGIARGLEYLHHGYSTRILHFDIKPQNILLDEDLCPKISDVGLARLCQRQDSIVSLLGAQGTIRYIASEGFSRNFGRVSYKSDVYSYGMLLLEMATGRKNFDIEVSPISERFFPDWIYENLNLDDSNRSSIYDLGGGDVGSFSTSGAGVQSVNPAFLAWKKKDKAILTLLYSTLTSPVLAMVIGLSTSQEVWNTLEERFTSTARANVLNLKLELQSIRKGNESMNSYLQRIKTTRDRLSAVGVLIDNEELLHIILKGLPKEYAPFASAIRTRDGILSLERLSVLLQTEEQSMKEESDPLLNSALAMFVSNTNKPNTSFSNSSYGSPSYGNSSSTRGRGRNSFHRGRGGRSSNFPQQTQSTAQGKSERPTCQICWKQGHYAIDCYHRMDFAYQGKNPTTKLATIASASNIQHTQSTESWLTDSGASDHITANANNLNPQVPYQGTEQVSVGNGQNLPIQNIVVTFDANKLLIQDIPTGRLLYKGLSKNGVYPIHSQLFSSAFNNTACTAQSFSSEKWQLWHSRLGKMHQLPFPISNKHAISPFELVHADLWGPAPVFRAMVETQFSLPIKALRSDCGGEFTSNQFNQFCASKGIIHQLSCPHTPQQNGVAERKHRHLVQSALALLSQSNLPMSYWSYAISTVAHLINRLPTPNLGHKSPWQVLYHKNPDLAYLRTFGCQCFPLLTPYTAHKLYPKTQPCIFLGYPLHSKGYYCLDPITLRLYVSRHVLFNENTFPGLKVSDSSSSVTQPAETWLNTLLTLHSCTHNLPDIPSSVQESSSLSHGHSNPCVNLSDIPTHAQESSSLHHGHSNPCDPLVTSTTLAPQHPTPLSTSLLPINQTKSTAQSPIQSAIPSPMNQIPTDVPPLVCNSPTVTYAAQVDYTTTEPTSYTPASKHTQWCTAMDEEFQALQNPVIKPPTVRLILSLAVSLKWPLRQLDVKNAFLHGTLKEEVYMTQPQGYIDSVHPNYVCRLHKSIYGLKQAPRAWFESFTSQLLHLGFTASTADSSLFIYKTHTVIAYLLLYVDDIVLTSNTPSFLDHLIQQLSTVFDLKDLGNLHYFLGLQVSRTASSLFIRQTKYAQDLLKRHNMLDCKAAPSPCCPNTRLSLHDGDPLPDPHGYRSMVGALHYLTFTRPDISFAVHQVCQYMSAPTSTHLAAAKIVLRYIRGTLHHGIEFTPGPLTLSAYIDADWAGDPDDRRSTSGFLIYLGSNAITWSAKKQPTVSRSSTESEYRALAFASAELCWIRTLLKDLGIYIHDPPILWCDNVSALAIASNPVFHARTKHIEVDFHFVRERVLRKDLVVKFVSTVDQLADIFTKSLSTHRFLDLRNNLTVPVPVRELEGG</sequence>
<protein>
    <recommendedName>
        <fullName evidence="17">Integrase catalytic domain-containing protein</fullName>
    </recommendedName>
</protein>
<keyword evidence="4" id="KW-0812">Transmembrane</keyword>
<keyword evidence="9" id="KW-1133">Transmembrane helix</keyword>
<dbReference type="InterPro" id="IPR001584">
    <property type="entry name" value="Integrase_cat-core"/>
</dbReference>
<keyword evidence="10" id="KW-0472">Membrane</keyword>
<reference evidence="16" key="1">
    <citation type="submission" date="2018-02" db="EMBL/GenBank/DDBJ databases">
        <authorList>
            <person name="Cohen D.B."/>
            <person name="Kent A.D."/>
        </authorList>
    </citation>
    <scope>NUCLEOTIDE SEQUENCE</scope>
</reference>
<dbReference type="InterPro" id="IPR013103">
    <property type="entry name" value="RVT_2"/>
</dbReference>
<evidence type="ECO:0000256" key="4">
    <source>
        <dbReference type="ARBA" id="ARBA00022692"/>
    </source>
</evidence>
<dbReference type="Gene3D" id="3.30.420.10">
    <property type="entry name" value="Ribonuclease H-like superfamily/Ribonuclease H"/>
    <property type="match status" value="1"/>
</dbReference>
<feature type="region of interest" description="Disordered" evidence="13">
    <location>
        <begin position="921"/>
        <end position="955"/>
    </location>
</feature>
<dbReference type="PROSITE" id="PS00108">
    <property type="entry name" value="PROTEIN_KINASE_ST"/>
    <property type="match status" value="1"/>
</dbReference>
<feature type="compositionally biased region" description="Polar residues" evidence="13">
    <location>
        <begin position="472"/>
        <end position="486"/>
    </location>
</feature>
<name>A0A2N9ENL9_FAGSY</name>
<feature type="region of interest" description="Disordered" evidence="13">
    <location>
        <begin position="438"/>
        <end position="490"/>
    </location>
</feature>
<keyword evidence="5" id="KW-0732">Signal</keyword>
<dbReference type="Pfam" id="PF25597">
    <property type="entry name" value="SH3_retrovirus"/>
    <property type="match status" value="1"/>
</dbReference>
<dbReference type="InterPro" id="IPR017441">
    <property type="entry name" value="Protein_kinase_ATP_BS"/>
</dbReference>
<dbReference type="InterPro" id="IPR000719">
    <property type="entry name" value="Prot_kinase_dom"/>
</dbReference>
<dbReference type="PROSITE" id="PS50994">
    <property type="entry name" value="INTEGRASE"/>
    <property type="match status" value="1"/>
</dbReference>
<evidence type="ECO:0008006" key="17">
    <source>
        <dbReference type="Google" id="ProtNLM"/>
    </source>
</evidence>
<evidence type="ECO:0000259" key="15">
    <source>
        <dbReference type="PROSITE" id="PS50994"/>
    </source>
</evidence>
<evidence type="ECO:0000256" key="10">
    <source>
        <dbReference type="ARBA" id="ARBA00023136"/>
    </source>
</evidence>
<keyword evidence="11" id="KW-0325">Glycoprotein</keyword>
<evidence type="ECO:0000256" key="2">
    <source>
        <dbReference type="ARBA" id="ARBA00022527"/>
    </source>
</evidence>
<evidence type="ECO:0000259" key="14">
    <source>
        <dbReference type="PROSITE" id="PS50011"/>
    </source>
</evidence>
<feature type="domain" description="Integrase catalytic" evidence="15">
    <location>
        <begin position="692"/>
        <end position="789"/>
    </location>
</feature>
<evidence type="ECO:0000256" key="3">
    <source>
        <dbReference type="ARBA" id="ARBA00022679"/>
    </source>
</evidence>
<dbReference type="GO" id="GO:0004674">
    <property type="term" value="F:protein serine/threonine kinase activity"/>
    <property type="evidence" value="ECO:0007669"/>
    <property type="project" value="UniProtKB-KW"/>
</dbReference>
<comment type="subcellular location">
    <subcellularLocation>
        <location evidence="1">Membrane</location>
        <topology evidence="1">Single-pass type I membrane protein</topology>
    </subcellularLocation>
</comment>
<evidence type="ECO:0000256" key="5">
    <source>
        <dbReference type="ARBA" id="ARBA00022729"/>
    </source>
</evidence>
<dbReference type="GO" id="GO:0016020">
    <property type="term" value="C:membrane"/>
    <property type="evidence" value="ECO:0007669"/>
    <property type="project" value="UniProtKB-SubCell"/>
</dbReference>
<keyword evidence="3" id="KW-0808">Transferase</keyword>
<dbReference type="PANTHER" id="PTHR27009">
    <property type="entry name" value="RUST RESISTANCE KINASE LR10-RELATED"/>
    <property type="match status" value="1"/>
</dbReference>
<evidence type="ECO:0000256" key="13">
    <source>
        <dbReference type="SAM" id="MobiDB-lite"/>
    </source>
</evidence>
<dbReference type="InterPro" id="IPR045874">
    <property type="entry name" value="LRK10/LRL21-25-like"/>
</dbReference>
<evidence type="ECO:0000256" key="7">
    <source>
        <dbReference type="ARBA" id="ARBA00022777"/>
    </source>
</evidence>
<dbReference type="InterPro" id="IPR036397">
    <property type="entry name" value="RNaseH_sf"/>
</dbReference>
<dbReference type="InterPro" id="IPR043502">
    <property type="entry name" value="DNA/RNA_pol_sf"/>
</dbReference>
<dbReference type="InterPro" id="IPR011009">
    <property type="entry name" value="Kinase-like_dom_sf"/>
</dbReference>
<keyword evidence="6 12" id="KW-0547">Nucleotide-binding</keyword>
<evidence type="ECO:0000256" key="11">
    <source>
        <dbReference type="ARBA" id="ARBA00023180"/>
    </source>
</evidence>
<accession>A0A2N9ENL9</accession>
<dbReference type="SUPFAM" id="SSF53098">
    <property type="entry name" value="Ribonuclease H-like"/>
    <property type="match status" value="1"/>
</dbReference>
<feature type="compositionally biased region" description="Low complexity" evidence="13">
    <location>
        <begin position="438"/>
        <end position="458"/>
    </location>
</feature>
<feature type="domain" description="Protein kinase" evidence="14">
    <location>
        <begin position="1"/>
        <end position="302"/>
    </location>
</feature>
<dbReference type="PROSITE" id="PS00107">
    <property type="entry name" value="PROTEIN_KINASE_ATP"/>
    <property type="match status" value="1"/>
</dbReference>